<dbReference type="SUPFAM" id="SSF46689">
    <property type="entry name" value="Homeodomain-like"/>
    <property type="match status" value="1"/>
</dbReference>
<dbReference type="RefSeq" id="WP_243068108.1">
    <property type="nucleotide sequence ID" value="NZ_JAIVFK010000015.1"/>
</dbReference>
<reference evidence="7" key="1">
    <citation type="journal article" date="2022" name="ISME J.">
        <title>Identification of active gaseous-alkane degraders at natural gas seeps.</title>
        <authorList>
            <person name="Farhan Ul Haque M."/>
            <person name="Hernandez M."/>
            <person name="Crombie A.T."/>
            <person name="Murrell J.C."/>
        </authorList>
    </citation>
    <scope>NUCLEOTIDE SEQUENCE</scope>
    <source>
        <strain evidence="7">PC2</strain>
    </source>
</reference>
<feature type="compositionally biased region" description="Basic and acidic residues" evidence="5">
    <location>
        <begin position="1"/>
        <end position="60"/>
    </location>
</feature>
<gene>
    <name evidence="7" type="ORF">K2U94_15765</name>
</gene>
<dbReference type="PANTHER" id="PTHR30055">
    <property type="entry name" value="HTH-TYPE TRANSCRIPTIONAL REGULATOR RUTR"/>
    <property type="match status" value="1"/>
</dbReference>
<evidence type="ECO:0000256" key="3">
    <source>
        <dbReference type="ARBA" id="ARBA00023163"/>
    </source>
</evidence>
<dbReference type="EMBL" id="JAIVFP010000001">
    <property type="protein sequence ID" value="MCI4684201.1"/>
    <property type="molecule type" value="Genomic_DNA"/>
</dbReference>
<feature type="domain" description="HTH tetR-type" evidence="6">
    <location>
        <begin position="66"/>
        <end position="126"/>
    </location>
</feature>
<evidence type="ECO:0000313" key="7">
    <source>
        <dbReference type="EMBL" id="MCI4684201.1"/>
    </source>
</evidence>
<evidence type="ECO:0000256" key="5">
    <source>
        <dbReference type="SAM" id="MobiDB-lite"/>
    </source>
</evidence>
<name>A0ABS9Z9V1_9HYPH</name>
<dbReference type="PANTHER" id="PTHR30055:SF234">
    <property type="entry name" value="HTH-TYPE TRANSCRIPTIONAL REGULATOR BETI"/>
    <property type="match status" value="1"/>
</dbReference>
<evidence type="ECO:0000256" key="1">
    <source>
        <dbReference type="ARBA" id="ARBA00023015"/>
    </source>
</evidence>
<dbReference type="PRINTS" id="PR00455">
    <property type="entry name" value="HTHTETR"/>
</dbReference>
<dbReference type="InterPro" id="IPR001647">
    <property type="entry name" value="HTH_TetR"/>
</dbReference>
<keyword evidence="2 4" id="KW-0238">DNA-binding</keyword>
<protein>
    <submittedName>
        <fullName evidence="7">TetR family transcriptional regulator</fullName>
    </submittedName>
</protein>
<dbReference type="PROSITE" id="PS50977">
    <property type="entry name" value="HTH_TETR_2"/>
    <property type="match status" value="1"/>
</dbReference>
<keyword evidence="1" id="KW-0805">Transcription regulation</keyword>
<evidence type="ECO:0000313" key="8">
    <source>
        <dbReference type="Proteomes" id="UP001139104"/>
    </source>
</evidence>
<feature type="region of interest" description="Disordered" evidence="5">
    <location>
        <begin position="1"/>
        <end position="63"/>
    </location>
</feature>
<comment type="caution">
    <text evidence="7">The sequence shown here is derived from an EMBL/GenBank/DDBJ whole genome shotgun (WGS) entry which is preliminary data.</text>
</comment>
<keyword evidence="3" id="KW-0804">Transcription</keyword>
<evidence type="ECO:0000259" key="6">
    <source>
        <dbReference type="PROSITE" id="PS50977"/>
    </source>
</evidence>
<proteinExistence type="predicted"/>
<feature type="DNA-binding region" description="H-T-H motif" evidence="4">
    <location>
        <begin position="89"/>
        <end position="108"/>
    </location>
</feature>
<sequence>MSDKLIEEAEAKTEGAEPKSEGAEPKSEGAEPKSEGAEPKSEGAEPKSEGAEPKSEGAEPKRRRGHLRVAAILESAGALFAQQGYDAVTMTEVAVRSGTAIGSLYRFFPTKETLADALLKRYAERLDGALAGLERAARNMPLDAFADALVEHALAWGAQRAAALVLIEARSVGGAQRGKLRAVLHDRLAEAVAAINPKLPADEVETKARVLQLIFKMAAGNAGEGEGVLSEIRALARLFLRERVAAG</sequence>
<evidence type="ECO:0000256" key="2">
    <source>
        <dbReference type="ARBA" id="ARBA00023125"/>
    </source>
</evidence>
<dbReference type="InterPro" id="IPR050109">
    <property type="entry name" value="HTH-type_TetR-like_transc_reg"/>
</dbReference>
<evidence type="ECO:0000256" key="4">
    <source>
        <dbReference type="PROSITE-ProRule" id="PRU00335"/>
    </source>
</evidence>
<dbReference type="Pfam" id="PF00440">
    <property type="entry name" value="TetR_N"/>
    <property type="match status" value="1"/>
</dbReference>
<dbReference type="InterPro" id="IPR009057">
    <property type="entry name" value="Homeodomain-like_sf"/>
</dbReference>
<dbReference type="Gene3D" id="1.10.357.10">
    <property type="entry name" value="Tetracycline Repressor, domain 2"/>
    <property type="match status" value="1"/>
</dbReference>
<keyword evidence="8" id="KW-1185">Reference proteome</keyword>
<accession>A0ABS9Z9V1</accession>
<organism evidence="7 8">
    <name type="scientific">Candidatus Rhodoblastus alkanivorans</name>
    <dbReference type="NCBI Taxonomy" id="2954117"/>
    <lineage>
        <taxon>Bacteria</taxon>
        <taxon>Pseudomonadati</taxon>
        <taxon>Pseudomonadota</taxon>
        <taxon>Alphaproteobacteria</taxon>
        <taxon>Hyphomicrobiales</taxon>
        <taxon>Rhodoblastaceae</taxon>
        <taxon>Rhodoblastus</taxon>
    </lineage>
</organism>
<dbReference type="Proteomes" id="UP001139104">
    <property type="component" value="Unassembled WGS sequence"/>
</dbReference>